<evidence type="ECO:0000313" key="8">
    <source>
        <dbReference type="EMBL" id="QDU42906.1"/>
    </source>
</evidence>
<dbReference type="InterPro" id="IPR028090">
    <property type="entry name" value="JAB_dom_prok"/>
</dbReference>
<dbReference type="Gene3D" id="3.40.140.10">
    <property type="entry name" value="Cytidine Deaminase, domain 2"/>
    <property type="match status" value="1"/>
</dbReference>
<evidence type="ECO:0000256" key="5">
    <source>
        <dbReference type="ARBA" id="ARBA00023049"/>
    </source>
</evidence>
<evidence type="ECO:0000256" key="6">
    <source>
        <dbReference type="SAM" id="MobiDB-lite"/>
    </source>
</evidence>
<evidence type="ECO:0000259" key="7">
    <source>
        <dbReference type="Pfam" id="PF14464"/>
    </source>
</evidence>
<evidence type="ECO:0000313" key="9">
    <source>
        <dbReference type="Proteomes" id="UP000319383"/>
    </source>
</evidence>
<dbReference type="GO" id="GO:0006508">
    <property type="term" value="P:proteolysis"/>
    <property type="evidence" value="ECO:0007669"/>
    <property type="project" value="UniProtKB-KW"/>
</dbReference>
<dbReference type="GO" id="GO:0046872">
    <property type="term" value="F:metal ion binding"/>
    <property type="evidence" value="ECO:0007669"/>
    <property type="project" value="UniProtKB-KW"/>
</dbReference>
<evidence type="ECO:0000256" key="4">
    <source>
        <dbReference type="ARBA" id="ARBA00022833"/>
    </source>
</evidence>
<feature type="compositionally biased region" description="Basic and acidic residues" evidence="6">
    <location>
        <begin position="7"/>
        <end position="19"/>
    </location>
</feature>
<dbReference type="GO" id="GO:0008237">
    <property type="term" value="F:metallopeptidase activity"/>
    <property type="evidence" value="ECO:0007669"/>
    <property type="project" value="UniProtKB-KW"/>
</dbReference>
<feature type="region of interest" description="Disordered" evidence="6">
    <location>
        <begin position="1"/>
        <end position="69"/>
    </location>
</feature>
<accession>A0A517ZKD2</accession>
<dbReference type="Pfam" id="PF14464">
    <property type="entry name" value="Prok-JAB"/>
    <property type="match status" value="1"/>
</dbReference>
<reference evidence="8 9" key="1">
    <citation type="submission" date="2019-02" db="EMBL/GenBank/DDBJ databases">
        <title>Deep-cultivation of Planctomycetes and their phenomic and genomic characterization uncovers novel biology.</title>
        <authorList>
            <person name="Wiegand S."/>
            <person name="Jogler M."/>
            <person name="Boedeker C."/>
            <person name="Pinto D."/>
            <person name="Vollmers J."/>
            <person name="Rivas-Marin E."/>
            <person name="Kohn T."/>
            <person name="Peeters S.H."/>
            <person name="Heuer A."/>
            <person name="Rast P."/>
            <person name="Oberbeckmann S."/>
            <person name="Bunk B."/>
            <person name="Jeske O."/>
            <person name="Meyerdierks A."/>
            <person name="Storesund J.E."/>
            <person name="Kallscheuer N."/>
            <person name="Luecker S."/>
            <person name="Lage O.M."/>
            <person name="Pohl T."/>
            <person name="Merkel B.J."/>
            <person name="Hornburger P."/>
            <person name="Mueller R.-W."/>
            <person name="Bruemmer F."/>
            <person name="Labrenz M."/>
            <person name="Spormann A.M."/>
            <person name="Op den Camp H."/>
            <person name="Overmann J."/>
            <person name="Amann R."/>
            <person name="Jetten M.S.M."/>
            <person name="Mascher T."/>
            <person name="Medema M.H."/>
            <person name="Devos D.P."/>
            <person name="Kaster A.-K."/>
            <person name="Ovreas L."/>
            <person name="Rohde M."/>
            <person name="Galperin M.Y."/>
            <person name="Jogler C."/>
        </authorList>
    </citation>
    <scope>NUCLEOTIDE SEQUENCE [LARGE SCALE GENOMIC DNA]</scope>
    <source>
        <strain evidence="8 9">Mal52</strain>
    </source>
</reference>
<keyword evidence="9" id="KW-1185">Reference proteome</keyword>
<keyword evidence="3" id="KW-0378">Hydrolase</keyword>
<gene>
    <name evidence="8" type="ORF">Mal52_13750</name>
</gene>
<evidence type="ECO:0000256" key="1">
    <source>
        <dbReference type="ARBA" id="ARBA00022670"/>
    </source>
</evidence>
<proteinExistence type="predicted"/>
<feature type="domain" description="JAB" evidence="7">
    <location>
        <begin position="106"/>
        <end position="194"/>
    </location>
</feature>
<keyword evidence="5" id="KW-0482">Metalloprotease</keyword>
<sequence length="229" mass="25652">MFPNDLMNRDLPSRERQEESISASGSADYGWPGPAALPLFPRPQLPEIGQESECENSLAQPDEDHGSTAQFPWFQADRVARRSPPRLVFRITQSCFRETLEYLGRRPPEQAGLLFGPKDDPTLVTHFIAERGGHSTSVTFSINAHFCNVWLRKFKAAHMTCLGVCHSHPAGVHTPSGGDIVFLEKLFARPKNTDAGYVLLPIVCHGRFYPYVIHQSRPHDVLIPELVLV</sequence>
<dbReference type="EMBL" id="CP036276">
    <property type="protein sequence ID" value="QDU42906.1"/>
    <property type="molecule type" value="Genomic_DNA"/>
</dbReference>
<name>A0A517ZKD2_9PLAN</name>
<dbReference type="RefSeq" id="WP_145374903.1">
    <property type="nucleotide sequence ID" value="NZ_CP036276.1"/>
</dbReference>
<evidence type="ECO:0000256" key="3">
    <source>
        <dbReference type="ARBA" id="ARBA00022801"/>
    </source>
</evidence>
<dbReference type="AlphaFoldDB" id="A0A517ZKD2"/>
<keyword evidence="1" id="KW-0645">Protease</keyword>
<dbReference type="Proteomes" id="UP000319383">
    <property type="component" value="Chromosome"/>
</dbReference>
<organism evidence="8 9">
    <name type="scientific">Symmachiella dynata</name>
    <dbReference type="NCBI Taxonomy" id="2527995"/>
    <lineage>
        <taxon>Bacteria</taxon>
        <taxon>Pseudomonadati</taxon>
        <taxon>Planctomycetota</taxon>
        <taxon>Planctomycetia</taxon>
        <taxon>Planctomycetales</taxon>
        <taxon>Planctomycetaceae</taxon>
        <taxon>Symmachiella</taxon>
    </lineage>
</organism>
<dbReference type="SUPFAM" id="SSF102712">
    <property type="entry name" value="JAB1/MPN domain"/>
    <property type="match status" value="1"/>
</dbReference>
<protein>
    <recommendedName>
        <fullName evidence="7">JAB domain-containing protein</fullName>
    </recommendedName>
</protein>
<keyword evidence="4" id="KW-0862">Zinc</keyword>
<keyword evidence="2" id="KW-0479">Metal-binding</keyword>
<dbReference type="KEGG" id="sdyn:Mal52_13750"/>
<evidence type="ECO:0000256" key="2">
    <source>
        <dbReference type="ARBA" id="ARBA00022723"/>
    </source>
</evidence>